<proteinExistence type="predicted"/>
<dbReference type="RefSeq" id="WP_057798142.1">
    <property type="nucleotide sequence ID" value="NZ_AZFM01000009.1"/>
</dbReference>
<evidence type="ECO:0000313" key="1">
    <source>
        <dbReference type="EMBL" id="KRL90472.1"/>
    </source>
</evidence>
<dbReference type="Proteomes" id="UP000051036">
    <property type="component" value="Unassembled WGS sequence"/>
</dbReference>
<name>A0A0R1UHC3_9LACO</name>
<organism evidence="1 2">
    <name type="scientific">Lactobacillus kalixensis DSM 16043</name>
    <dbReference type="NCBI Taxonomy" id="1423763"/>
    <lineage>
        <taxon>Bacteria</taxon>
        <taxon>Bacillati</taxon>
        <taxon>Bacillota</taxon>
        <taxon>Bacilli</taxon>
        <taxon>Lactobacillales</taxon>
        <taxon>Lactobacillaceae</taxon>
        <taxon>Lactobacillus</taxon>
    </lineage>
</organism>
<protein>
    <recommendedName>
        <fullName evidence="3">DNA-directed RNA polymerase beta subunit</fullName>
    </recommendedName>
</protein>
<evidence type="ECO:0008006" key="3">
    <source>
        <dbReference type="Google" id="ProtNLM"/>
    </source>
</evidence>
<dbReference type="EMBL" id="AZFM01000009">
    <property type="protein sequence ID" value="KRL90472.1"/>
    <property type="molecule type" value="Genomic_DNA"/>
</dbReference>
<dbReference type="PATRIC" id="fig|1423763.3.peg.1960"/>
<dbReference type="AlphaFoldDB" id="A0A0R1UHC3"/>
<evidence type="ECO:0000313" key="2">
    <source>
        <dbReference type="Proteomes" id="UP000051036"/>
    </source>
</evidence>
<keyword evidence="2" id="KW-1185">Reference proteome</keyword>
<comment type="caution">
    <text evidence="1">The sequence shown here is derived from an EMBL/GenBank/DDBJ whole genome shotgun (WGS) entry which is preliminary data.</text>
</comment>
<dbReference type="STRING" id="1423763.FC46_GL001917"/>
<accession>A0A0R1UHC3</accession>
<sequence length="124" mass="14460">MSDFDRKVELFFKNYQDRGMKKWAGFFLSDHTLKINKDQAKQKIVHHKKETMPLVEIGDLLFKAFSEHRYVEIQLKELDGEGEFKDCLSGFVEGYYGSMIMVSGQKIDLNNINHISLSQNNLHS</sequence>
<dbReference type="OrthoDB" id="1644322at2"/>
<gene>
    <name evidence="1" type="ORF">FC46_GL001917</name>
</gene>
<reference evidence="1 2" key="1">
    <citation type="journal article" date="2015" name="Genome Announc.">
        <title>Expanding the biotechnology potential of lactobacilli through comparative genomics of 213 strains and associated genera.</title>
        <authorList>
            <person name="Sun Z."/>
            <person name="Harris H.M."/>
            <person name="McCann A."/>
            <person name="Guo C."/>
            <person name="Argimon S."/>
            <person name="Zhang W."/>
            <person name="Yang X."/>
            <person name="Jeffery I.B."/>
            <person name="Cooney J.C."/>
            <person name="Kagawa T.F."/>
            <person name="Liu W."/>
            <person name="Song Y."/>
            <person name="Salvetti E."/>
            <person name="Wrobel A."/>
            <person name="Rasinkangas P."/>
            <person name="Parkhill J."/>
            <person name="Rea M.C."/>
            <person name="O'Sullivan O."/>
            <person name="Ritari J."/>
            <person name="Douillard F.P."/>
            <person name="Paul Ross R."/>
            <person name="Yang R."/>
            <person name="Briner A.E."/>
            <person name="Felis G.E."/>
            <person name="de Vos W.M."/>
            <person name="Barrangou R."/>
            <person name="Klaenhammer T.R."/>
            <person name="Caufield P.W."/>
            <person name="Cui Y."/>
            <person name="Zhang H."/>
            <person name="O'Toole P.W."/>
        </authorList>
    </citation>
    <scope>NUCLEOTIDE SEQUENCE [LARGE SCALE GENOMIC DNA]</scope>
    <source>
        <strain evidence="1 2">DSM 16043</strain>
    </source>
</reference>